<evidence type="ECO:0000313" key="3">
    <source>
        <dbReference type="Proteomes" id="UP001341840"/>
    </source>
</evidence>
<accession>A0ABU6ZH04</accession>
<gene>
    <name evidence="2" type="ORF">PIB30_052524</name>
</gene>
<feature type="non-terminal residue" evidence="2">
    <location>
        <position position="1"/>
    </location>
</feature>
<reference evidence="2 3" key="1">
    <citation type="journal article" date="2023" name="Plants (Basel)">
        <title>Bridging the Gap: Combining Genomics and Transcriptomics Approaches to Understand Stylosanthes scabra, an Orphan Legume from the Brazilian Caatinga.</title>
        <authorList>
            <person name="Ferreira-Neto J.R.C."/>
            <person name="da Silva M.D."/>
            <person name="Binneck E."/>
            <person name="de Melo N.F."/>
            <person name="da Silva R.H."/>
            <person name="de Melo A.L.T.M."/>
            <person name="Pandolfi V."/>
            <person name="Bustamante F.O."/>
            <person name="Brasileiro-Vidal A.C."/>
            <person name="Benko-Iseppon A.M."/>
        </authorList>
    </citation>
    <scope>NUCLEOTIDE SEQUENCE [LARGE SCALE GENOMIC DNA]</scope>
    <source>
        <tissue evidence="2">Leaves</tissue>
    </source>
</reference>
<evidence type="ECO:0000313" key="2">
    <source>
        <dbReference type="EMBL" id="MED6221225.1"/>
    </source>
</evidence>
<dbReference type="EMBL" id="JASCZI010272242">
    <property type="protein sequence ID" value="MED6221225.1"/>
    <property type="molecule type" value="Genomic_DNA"/>
</dbReference>
<feature type="compositionally biased region" description="Basic and acidic residues" evidence="1">
    <location>
        <begin position="170"/>
        <end position="179"/>
    </location>
</feature>
<organism evidence="2 3">
    <name type="scientific">Stylosanthes scabra</name>
    <dbReference type="NCBI Taxonomy" id="79078"/>
    <lineage>
        <taxon>Eukaryota</taxon>
        <taxon>Viridiplantae</taxon>
        <taxon>Streptophyta</taxon>
        <taxon>Embryophyta</taxon>
        <taxon>Tracheophyta</taxon>
        <taxon>Spermatophyta</taxon>
        <taxon>Magnoliopsida</taxon>
        <taxon>eudicotyledons</taxon>
        <taxon>Gunneridae</taxon>
        <taxon>Pentapetalae</taxon>
        <taxon>rosids</taxon>
        <taxon>fabids</taxon>
        <taxon>Fabales</taxon>
        <taxon>Fabaceae</taxon>
        <taxon>Papilionoideae</taxon>
        <taxon>50 kb inversion clade</taxon>
        <taxon>dalbergioids sensu lato</taxon>
        <taxon>Dalbergieae</taxon>
        <taxon>Pterocarpus clade</taxon>
        <taxon>Stylosanthes</taxon>
    </lineage>
</organism>
<sequence>LNWASKTGWPWPENVKFQFWPSLNELQQRKVAYATLENCIRNSVQNAFRRLQGRKLRTHSVNVAYSTWSGQSQNYSLFQCCVRNLQSPESSTFAPLHESFASKVPMPSLAFPMHFSIPKALKCASKHIKVPNGMKFNPLIAAWRVVTADTRGFTSFLSGGGGEEASGAPPEKEKNEVPRHGRRSARCRRRKRYAVVLSEGSYRVLICGVLGVKDRERKVAATQYGSSSPKIALPLGDVSYDKKTHSFLPFQIDQSKIERNWKKASAFD</sequence>
<keyword evidence="3" id="KW-1185">Reference proteome</keyword>
<dbReference type="Proteomes" id="UP001341840">
    <property type="component" value="Unassembled WGS sequence"/>
</dbReference>
<evidence type="ECO:0000256" key="1">
    <source>
        <dbReference type="SAM" id="MobiDB-lite"/>
    </source>
</evidence>
<feature type="region of interest" description="Disordered" evidence="1">
    <location>
        <begin position="158"/>
        <end position="184"/>
    </location>
</feature>
<comment type="caution">
    <text evidence="2">The sequence shown here is derived from an EMBL/GenBank/DDBJ whole genome shotgun (WGS) entry which is preliminary data.</text>
</comment>
<protein>
    <submittedName>
        <fullName evidence="2">Uncharacterized protein</fullName>
    </submittedName>
</protein>
<proteinExistence type="predicted"/>
<name>A0ABU6ZH04_9FABA</name>